<dbReference type="AlphaFoldDB" id="A0A3M2LMV9"/>
<evidence type="ECO:0000313" key="1">
    <source>
        <dbReference type="EMBL" id="RMI37863.1"/>
    </source>
</evidence>
<proteinExistence type="predicted"/>
<keyword evidence="2" id="KW-1185">Reference proteome</keyword>
<sequence length="169" mass="18258">MTPPKYSLGVAGCLPLDPLSPSPADHLPQVIVFAVPSEAGDTDAAAEAAEAMTALFEHPRVRAGMIVSTSEPDDFPVGAAIGGRDALVVRYRGHRERHSVPGGLVTAMLEQRRFMITLIGRPWPFPAARRRERALLCAFLNDPATRPRAGLVVPLVREHGRGRRVTGVR</sequence>
<reference evidence="1 2" key="1">
    <citation type="submission" date="2018-10" db="EMBL/GenBank/DDBJ databases">
        <title>Isolation from soil.</title>
        <authorList>
            <person name="Hu J."/>
        </authorList>
    </citation>
    <scope>NUCLEOTIDE SEQUENCE [LARGE SCALE GENOMIC DNA]</scope>
    <source>
        <strain evidence="1 2">NEAU-Ht49</strain>
    </source>
</reference>
<gene>
    <name evidence="1" type="ORF">EBO15_34585</name>
</gene>
<comment type="caution">
    <text evidence="1">The sequence shown here is derived from an EMBL/GenBank/DDBJ whole genome shotgun (WGS) entry which is preliminary data.</text>
</comment>
<name>A0A3M2LMV9_9ACTN</name>
<dbReference type="RefSeq" id="WP_122198683.1">
    <property type="nucleotide sequence ID" value="NZ_JBHSKC010000011.1"/>
</dbReference>
<accession>A0A3M2LMV9</accession>
<organism evidence="1 2">
    <name type="scientific">Actinomadura harenae</name>
    <dbReference type="NCBI Taxonomy" id="2483351"/>
    <lineage>
        <taxon>Bacteria</taxon>
        <taxon>Bacillati</taxon>
        <taxon>Actinomycetota</taxon>
        <taxon>Actinomycetes</taxon>
        <taxon>Streptosporangiales</taxon>
        <taxon>Thermomonosporaceae</taxon>
        <taxon>Actinomadura</taxon>
    </lineage>
</organism>
<dbReference type="Proteomes" id="UP000282674">
    <property type="component" value="Unassembled WGS sequence"/>
</dbReference>
<evidence type="ECO:0000313" key="2">
    <source>
        <dbReference type="Proteomes" id="UP000282674"/>
    </source>
</evidence>
<protein>
    <submittedName>
        <fullName evidence="1">Uncharacterized protein</fullName>
    </submittedName>
</protein>
<dbReference type="EMBL" id="RFFG01000097">
    <property type="protein sequence ID" value="RMI37863.1"/>
    <property type="molecule type" value="Genomic_DNA"/>
</dbReference>